<dbReference type="AlphaFoldDB" id="A0A556V2N2"/>
<feature type="compositionally biased region" description="Polar residues" evidence="1">
    <location>
        <begin position="239"/>
        <end position="252"/>
    </location>
</feature>
<proteinExistence type="predicted"/>
<name>A0A556V2N2_BAGYA</name>
<feature type="compositionally biased region" description="Low complexity" evidence="1">
    <location>
        <begin position="360"/>
        <end position="373"/>
    </location>
</feature>
<evidence type="ECO:0000313" key="2">
    <source>
        <dbReference type="EMBL" id="TSS60374.1"/>
    </source>
</evidence>
<feature type="region of interest" description="Disordered" evidence="1">
    <location>
        <begin position="65"/>
        <end position="121"/>
    </location>
</feature>
<feature type="compositionally biased region" description="Polar residues" evidence="1">
    <location>
        <begin position="1"/>
        <end position="14"/>
    </location>
</feature>
<keyword evidence="3" id="KW-1185">Reference proteome</keyword>
<dbReference type="Proteomes" id="UP000319801">
    <property type="component" value="Unassembled WGS sequence"/>
</dbReference>
<gene>
    <name evidence="2" type="ORF">Baya_12076</name>
</gene>
<dbReference type="EMBL" id="VCAZ01000103">
    <property type="protein sequence ID" value="TSS60374.1"/>
    <property type="molecule type" value="Genomic_DNA"/>
</dbReference>
<organism evidence="2 3">
    <name type="scientific">Bagarius yarrelli</name>
    <name type="common">Goonch</name>
    <name type="synonym">Bagrus yarrelli</name>
    <dbReference type="NCBI Taxonomy" id="175774"/>
    <lineage>
        <taxon>Eukaryota</taxon>
        <taxon>Metazoa</taxon>
        <taxon>Chordata</taxon>
        <taxon>Craniata</taxon>
        <taxon>Vertebrata</taxon>
        <taxon>Euteleostomi</taxon>
        <taxon>Actinopterygii</taxon>
        <taxon>Neopterygii</taxon>
        <taxon>Teleostei</taxon>
        <taxon>Ostariophysi</taxon>
        <taxon>Siluriformes</taxon>
        <taxon>Sisoridae</taxon>
        <taxon>Sisorinae</taxon>
        <taxon>Bagarius</taxon>
    </lineage>
</organism>
<dbReference type="OrthoDB" id="8932843at2759"/>
<protein>
    <submittedName>
        <fullName evidence="2">Uncharacterized protein</fullName>
    </submittedName>
</protein>
<feature type="region of interest" description="Disordered" evidence="1">
    <location>
        <begin position="449"/>
        <end position="486"/>
    </location>
</feature>
<comment type="caution">
    <text evidence="2">The sequence shown here is derived from an EMBL/GenBank/DDBJ whole genome shotgun (WGS) entry which is preliminary data.</text>
</comment>
<sequence length="525" mass="58750">MDSVKDVQNISLTTRFLDEPKKRKKKKAKKPKKEKSDKPKSKSQKSSKDFTDICDSKLFAEWLKNRQQEKTKRKKNPEIRLNKTFPLTQNKNLKLSRRHKQNRKCDSVSGEHGICSGPGKQEALQPITSSIRKENNQKKRVVFNLSPVLVEPEPVQHPSLVKDSLRPQRTDKKPPFNAIFSADGHHHKPAAEENSTQSQSTTDDINSQDLFITQKTFSDPYIDLCSSTSPEEAGEPQCFTETRPGTQSNTEPSAKKRVSPEPQAYTESSPRKRLCPEHQVSTTSSAKQGSSLEPGCHTASYPKHQSLSESSRKQFCTGHRSYIASLARKESSQELLSYPASSLGKQFGPENQYYTRSYQKPPASTASSPSTKPQCYTASCVDPQSLLNKPCPSPTPRKPSHCQKLDVFTQTENFFTSPFLATSLRVHQQSACTEKPVDLSLPRRSRLHQDGALGDQRHTEPIVSDSSPGNDSDSHSKSKADMSQLKTVQTRLNESFFFKLKGEGDSPKPVSPLMKFTGNAEKKKS</sequence>
<accession>A0A556V2N2</accession>
<reference evidence="2 3" key="1">
    <citation type="journal article" date="2019" name="Genome Biol. Evol.">
        <title>Whole-Genome Sequencing of the Giant Devil Catfish, Bagarius yarrelli.</title>
        <authorList>
            <person name="Jiang W."/>
            <person name="Lv Y."/>
            <person name="Cheng L."/>
            <person name="Yang K."/>
            <person name="Chao B."/>
            <person name="Wang X."/>
            <person name="Li Y."/>
            <person name="Pan X."/>
            <person name="You X."/>
            <person name="Zhang Y."/>
            <person name="Yang J."/>
            <person name="Li J."/>
            <person name="Zhang X."/>
            <person name="Liu S."/>
            <person name="Sun C."/>
            <person name="Yang J."/>
            <person name="Shi Q."/>
        </authorList>
    </citation>
    <scope>NUCLEOTIDE SEQUENCE [LARGE SCALE GENOMIC DNA]</scope>
    <source>
        <strain evidence="2">JWS20170419001</strain>
        <tissue evidence="2">Muscle</tissue>
    </source>
</reference>
<feature type="compositionally biased region" description="Basic and acidic residues" evidence="1">
    <location>
        <begin position="65"/>
        <end position="81"/>
    </location>
</feature>
<feature type="region of interest" description="Disordered" evidence="1">
    <location>
        <begin position="352"/>
        <end position="374"/>
    </location>
</feature>
<feature type="compositionally biased region" description="Polar residues" evidence="1">
    <location>
        <begin position="193"/>
        <end position="217"/>
    </location>
</feature>
<feature type="compositionally biased region" description="Basic residues" evidence="1">
    <location>
        <begin position="22"/>
        <end position="33"/>
    </location>
</feature>
<evidence type="ECO:0000256" key="1">
    <source>
        <dbReference type="SAM" id="MobiDB-lite"/>
    </source>
</evidence>
<feature type="compositionally biased region" description="Polar residues" evidence="1">
    <location>
        <begin position="279"/>
        <end position="291"/>
    </location>
</feature>
<feature type="region of interest" description="Disordered" evidence="1">
    <location>
        <begin position="1"/>
        <end position="49"/>
    </location>
</feature>
<feature type="region of interest" description="Disordered" evidence="1">
    <location>
        <begin position="500"/>
        <end position="525"/>
    </location>
</feature>
<feature type="compositionally biased region" description="Basic and acidic residues" evidence="1">
    <location>
        <begin position="34"/>
        <end position="49"/>
    </location>
</feature>
<feature type="compositionally biased region" description="Basic and acidic residues" evidence="1">
    <location>
        <begin position="163"/>
        <end position="174"/>
    </location>
</feature>
<feature type="region of interest" description="Disordered" evidence="1">
    <location>
        <begin position="152"/>
        <end position="312"/>
    </location>
</feature>
<evidence type="ECO:0000313" key="3">
    <source>
        <dbReference type="Proteomes" id="UP000319801"/>
    </source>
</evidence>